<feature type="region of interest" description="Disordered" evidence="1">
    <location>
        <begin position="321"/>
        <end position="340"/>
    </location>
</feature>
<evidence type="ECO:0000313" key="2">
    <source>
        <dbReference type="EMBL" id="CAH2106014.1"/>
    </source>
</evidence>
<evidence type="ECO:0000256" key="1">
    <source>
        <dbReference type="SAM" id="MobiDB-lite"/>
    </source>
</evidence>
<protein>
    <submittedName>
        <fullName evidence="2">Uncharacterized protein</fullName>
    </submittedName>
</protein>
<gene>
    <name evidence="2" type="ORF">EEDITHA_LOCUS20205</name>
</gene>
<proteinExistence type="predicted"/>
<organism evidence="2 3">
    <name type="scientific">Euphydryas editha</name>
    <name type="common">Edith's checkerspot</name>
    <dbReference type="NCBI Taxonomy" id="104508"/>
    <lineage>
        <taxon>Eukaryota</taxon>
        <taxon>Metazoa</taxon>
        <taxon>Ecdysozoa</taxon>
        <taxon>Arthropoda</taxon>
        <taxon>Hexapoda</taxon>
        <taxon>Insecta</taxon>
        <taxon>Pterygota</taxon>
        <taxon>Neoptera</taxon>
        <taxon>Endopterygota</taxon>
        <taxon>Lepidoptera</taxon>
        <taxon>Glossata</taxon>
        <taxon>Ditrysia</taxon>
        <taxon>Papilionoidea</taxon>
        <taxon>Nymphalidae</taxon>
        <taxon>Nymphalinae</taxon>
        <taxon>Euphydryas</taxon>
    </lineage>
</organism>
<sequence>MGKGWRSKKDIIKDLKIATGIDNHDLDEDCVISGEQPPPRVFMPDEGEEMLRLYEEEAKCNMDSQVFDKPDLMGITQMIRMVEQFDEKPSNESYNDVPKLIATNTLLSITKLNPNVPDFVPNNVDTVHLNKNSETEVCLNENVNTGRDQNCIVSGTPMNEKEIDDVKQLNNSKNIKDIKEINKADNVSGSSSRIDTSRLTEVEMKEMREKLKDKILKTSNEKCVKVKRERNLAIATLVKLHCKPATSDINTPKLIGPEYYETKLSENVSSSSIAPSKSENTTDSSTVSKRFEHLVNNNSTESNVVDNKIKDDAEISKHFITKNNEEPSTSTVSVKDSSDNAIPKEVKDSIEKVEDWLNNPKKVSKSPVLYLGPVTFKRKVKSNNSKTISPISTNSENTGSVVYKTETFVPSELASQLAKEYSERKKAKQIVEQQQQNIWTKLELELKAKDEIIRNRLKMSSSSLNTTESS</sequence>
<reference evidence="2" key="1">
    <citation type="submission" date="2022-03" db="EMBL/GenBank/DDBJ databases">
        <authorList>
            <person name="Tunstrom K."/>
        </authorList>
    </citation>
    <scope>NUCLEOTIDE SEQUENCE</scope>
</reference>
<dbReference type="Proteomes" id="UP001153954">
    <property type="component" value="Unassembled WGS sequence"/>
</dbReference>
<evidence type="ECO:0000313" key="3">
    <source>
        <dbReference type="Proteomes" id="UP001153954"/>
    </source>
</evidence>
<dbReference type="AlphaFoldDB" id="A0AAU9V3T2"/>
<keyword evidence="3" id="KW-1185">Reference proteome</keyword>
<feature type="region of interest" description="Disordered" evidence="1">
    <location>
        <begin position="266"/>
        <end position="288"/>
    </location>
</feature>
<dbReference type="EMBL" id="CAKOGL010000029">
    <property type="protein sequence ID" value="CAH2106014.1"/>
    <property type="molecule type" value="Genomic_DNA"/>
</dbReference>
<name>A0AAU9V3T2_EUPED</name>
<comment type="caution">
    <text evidence="2">The sequence shown here is derived from an EMBL/GenBank/DDBJ whole genome shotgun (WGS) entry which is preliminary data.</text>
</comment>
<accession>A0AAU9V3T2</accession>